<dbReference type="RefSeq" id="WP_176112904.1">
    <property type="nucleotide sequence ID" value="NZ_FUWH01000002.1"/>
</dbReference>
<accession>A0A1T4LAN5</accession>
<dbReference type="PANTHER" id="PTHR46825:SF15">
    <property type="entry name" value="BETA-LACTAMASE-RELATED DOMAIN-CONTAINING PROTEIN"/>
    <property type="match status" value="1"/>
</dbReference>
<sequence>MKKSILIPLLWLFYTGIGQSVKQPSEKFKHEFERTVSDLYRKHNLHADFIIGIVNGNGLVYSFSIKGDSSTLHSKISSSTPIYIASHTKAMTGTLLKILESEKRIDLSAPISRYLPGLHFNGKINPDSITTRDLLSHTHGISNNVLTYLTAYLGHTGNDDDLIHILNNYSKFDPSRKFEYSNIGPIMAGLIIGKVAGDWKTLMQEKLFRPLQMINTSADISKYKVTDIAPTQIFFQNGKFISASFQKQNSTMHAAGGIMSTLDDLSKWMAFNINKRNNTGPQLLTPEQITDVQALQARQDRRYFTYQRYGYSLGWDLATYNNENILTRNGGFSAVTFNFSFIPDKKIGVIAYANTNEAGSFIYVAANLAYNLLLSKDNTAALLKEETALFEKGLQNITNTVFIERSISADSSSEKLTGYYSAKDGWPPIEIVSKGGEILVKWKELTGRMKLEQESGATKTYSVDFGAMSRTFRFHFKSGEADQFENGSIIYSKNRQ</sequence>
<proteinExistence type="predicted"/>
<dbReference type="Gene3D" id="3.40.710.10">
    <property type="entry name" value="DD-peptidase/beta-lactamase superfamily"/>
    <property type="match status" value="1"/>
</dbReference>
<evidence type="ECO:0000313" key="2">
    <source>
        <dbReference type="EMBL" id="SJZ51661.1"/>
    </source>
</evidence>
<dbReference type="Proteomes" id="UP000190888">
    <property type="component" value="Unassembled WGS sequence"/>
</dbReference>
<dbReference type="Pfam" id="PF00144">
    <property type="entry name" value="Beta-lactamase"/>
    <property type="match status" value="1"/>
</dbReference>
<dbReference type="SUPFAM" id="SSF56601">
    <property type="entry name" value="beta-lactamase/transpeptidase-like"/>
    <property type="match status" value="1"/>
</dbReference>
<dbReference type="InterPro" id="IPR012338">
    <property type="entry name" value="Beta-lactam/transpept-like"/>
</dbReference>
<dbReference type="STRING" id="413434.SAMN04488132_102396"/>
<gene>
    <name evidence="2" type="ORF">SAMN04488132_102396</name>
</gene>
<dbReference type="InterPro" id="IPR001466">
    <property type="entry name" value="Beta-lactam-related"/>
</dbReference>
<dbReference type="AlphaFoldDB" id="A0A1T4LAN5"/>
<organism evidence="2 3">
    <name type="scientific">Sediminibacterium ginsengisoli</name>
    <dbReference type="NCBI Taxonomy" id="413434"/>
    <lineage>
        <taxon>Bacteria</taxon>
        <taxon>Pseudomonadati</taxon>
        <taxon>Bacteroidota</taxon>
        <taxon>Chitinophagia</taxon>
        <taxon>Chitinophagales</taxon>
        <taxon>Chitinophagaceae</taxon>
        <taxon>Sediminibacterium</taxon>
    </lineage>
</organism>
<reference evidence="2 3" key="1">
    <citation type="submission" date="2017-02" db="EMBL/GenBank/DDBJ databases">
        <authorList>
            <person name="Peterson S.W."/>
        </authorList>
    </citation>
    <scope>NUCLEOTIDE SEQUENCE [LARGE SCALE GENOMIC DNA]</scope>
    <source>
        <strain evidence="2 3">DSM 22335</strain>
    </source>
</reference>
<evidence type="ECO:0000313" key="3">
    <source>
        <dbReference type="Proteomes" id="UP000190888"/>
    </source>
</evidence>
<protein>
    <submittedName>
        <fullName evidence="2">CubicO group peptidase, beta-lactamase class C family</fullName>
    </submittedName>
</protein>
<name>A0A1T4LAN5_9BACT</name>
<dbReference type="InterPro" id="IPR050491">
    <property type="entry name" value="AmpC-like"/>
</dbReference>
<keyword evidence="3" id="KW-1185">Reference proteome</keyword>
<dbReference type="PANTHER" id="PTHR46825">
    <property type="entry name" value="D-ALANYL-D-ALANINE-CARBOXYPEPTIDASE/ENDOPEPTIDASE AMPH"/>
    <property type="match status" value="1"/>
</dbReference>
<evidence type="ECO:0000259" key="1">
    <source>
        <dbReference type="Pfam" id="PF00144"/>
    </source>
</evidence>
<dbReference type="EMBL" id="FUWH01000002">
    <property type="protein sequence ID" value="SJZ51661.1"/>
    <property type="molecule type" value="Genomic_DNA"/>
</dbReference>
<feature type="domain" description="Beta-lactamase-related" evidence="1">
    <location>
        <begin position="74"/>
        <end position="359"/>
    </location>
</feature>